<dbReference type="PANTHER" id="PTHR43350:SF19">
    <property type="entry name" value="D-GULOSIDE 3-DEHYDROGENASE"/>
    <property type="match status" value="1"/>
</dbReference>
<dbReference type="Pfam" id="PF22725">
    <property type="entry name" value="GFO_IDH_MocA_C3"/>
    <property type="match status" value="1"/>
</dbReference>
<reference evidence="7" key="1">
    <citation type="journal article" date="2023" name="Comput. Struct. Biotechnol. J.">
        <title>Discovery of a novel marine Bacteroidetes with a rich repertoire of carbohydrate-active enzymes.</title>
        <authorList>
            <person name="Chen B."/>
            <person name="Liu G."/>
            <person name="Chen Q."/>
            <person name="Wang H."/>
            <person name="Liu L."/>
            <person name="Tang K."/>
        </authorList>
    </citation>
    <scope>NUCLEOTIDE SEQUENCE</scope>
    <source>
        <strain evidence="7">TK19036</strain>
    </source>
</reference>
<comment type="cofactor">
    <cofactor evidence="1">
        <name>Zn(2+)</name>
        <dbReference type="ChEBI" id="CHEBI:29105"/>
    </cofactor>
</comment>
<dbReference type="Pfam" id="PF01408">
    <property type="entry name" value="GFO_IDH_MocA"/>
    <property type="match status" value="1"/>
</dbReference>
<dbReference type="GO" id="GO:0000166">
    <property type="term" value="F:nucleotide binding"/>
    <property type="evidence" value="ECO:0007669"/>
    <property type="project" value="InterPro"/>
</dbReference>
<dbReference type="CDD" id="cd08255">
    <property type="entry name" value="2-desacetyl-2-hydroxyethyl_bacteriochlorophyllide_like"/>
    <property type="match status" value="1"/>
</dbReference>
<proteinExistence type="inferred from homology"/>
<dbReference type="InterPro" id="IPR013149">
    <property type="entry name" value="ADH-like_C"/>
</dbReference>
<keyword evidence="3" id="KW-0479">Metal-binding</keyword>
<evidence type="ECO:0000256" key="5">
    <source>
        <dbReference type="ARBA" id="ARBA00023002"/>
    </source>
</evidence>
<evidence type="ECO:0000256" key="4">
    <source>
        <dbReference type="ARBA" id="ARBA00022833"/>
    </source>
</evidence>
<dbReference type="SUPFAM" id="SSF51735">
    <property type="entry name" value="NAD(P)-binding Rossmann-fold domains"/>
    <property type="match status" value="2"/>
</dbReference>
<dbReference type="InterPro" id="IPR020843">
    <property type="entry name" value="ER"/>
</dbReference>
<dbReference type="EMBL" id="CP120682">
    <property type="protein sequence ID" value="WKN34688.1"/>
    <property type="molecule type" value="Genomic_DNA"/>
</dbReference>
<dbReference type="InterPro" id="IPR013154">
    <property type="entry name" value="ADH-like_N"/>
</dbReference>
<dbReference type="Pfam" id="PF00107">
    <property type="entry name" value="ADH_zinc_N"/>
    <property type="match status" value="1"/>
</dbReference>
<comment type="similarity">
    <text evidence="2">Belongs to the zinc-containing alcohol dehydrogenase family.</text>
</comment>
<feature type="domain" description="Enoyl reductase (ER)" evidence="6">
    <location>
        <begin position="11"/>
        <end position="363"/>
    </location>
</feature>
<name>A0AA49JBK1_9BACT</name>
<evidence type="ECO:0000256" key="3">
    <source>
        <dbReference type="ARBA" id="ARBA00022723"/>
    </source>
</evidence>
<evidence type="ECO:0000256" key="1">
    <source>
        <dbReference type="ARBA" id="ARBA00001947"/>
    </source>
</evidence>
<reference evidence="7" key="2">
    <citation type="journal article" date="2024" name="Antonie Van Leeuwenhoek">
        <title>Roseihalotalea indica gen. nov., sp. nov., a halophilic Bacteroidetes from mesopelagic Southwest Indian Ocean with higher carbohydrate metabolic potential.</title>
        <authorList>
            <person name="Chen B."/>
            <person name="Zhang M."/>
            <person name="Lin D."/>
            <person name="Ye J."/>
            <person name="Tang K."/>
        </authorList>
    </citation>
    <scope>NUCLEOTIDE SEQUENCE</scope>
    <source>
        <strain evidence="7">TK19036</strain>
    </source>
</reference>
<dbReference type="InterPro" id="IPR036291">
    <property type="entry name" value="NAD(P)-bd_dom_sf"/>
</dbReference>
<dbReference type="SMART" id="SM00829">
    <property type="entry name" value="PKS_ER"/>
    <property type="match status" value="1"/>
</dbReference>
<accession>A0AA49JBK1</accession>
<keyword evidence="4" id="KW-0862">Zinc</keyword>
<dbReference type="GO" id="GO:0046872">
    <property type="term" value="F:metal ion binding"/>
    <property type="evidence" value="ECO:0007669"/>
    <property type="project" value="UniProtKB-KW"/>
</dbReference>
<dbReference type="Gene3D" id="3.90.180.10">
    <property type="entry name" value="Medium-chain alcohol dehydrogenases, catalytic domain"/>
    <property type="match status" value="2"/>
</dbReference>
<keyword evidence="5" id="KW-0560">Oxidoreductase</keyword>
<dbReference type="SUPFAM" id="SSF55347">
    <property type="entry name" value="Glyceraldehyde-3-phosphate dehydrogenase-like, C-terminal domain"/>
    <property type="match status" value="1"/>
</dbReference>
<dbReference type="InterPro" id="IPR011032">
    <property type="entry name" value="GroES-like_sf"/>
</dbReference>
<dbReference type="InterPro" id="IPR000683">
    <property type="entry name" value="Gfo/Idh/MocA-like_OxRdtase_N"/>
</dbReference>
<evidence type="ECO:0000259" key="6">
    <source>
        <dbReference type="SMART" id="SM00829"/>
    </source>
</evidence>
<organism evidence="7">
    <name type="scientific">Roseihalotalea indica</name>
    <dbReference type="NCBI Taxonomy" id="2867963"/>
    <lineage>
        <taxon>Bacteria</taxon>
        <taxon>Pseudomonadati</taxon>
        <taxon>Bacteroidota</taxon>
        <taxon>Cytophagia</taxon>
        <taxon>Cytophagales</taxon>
        <taxon>Catalimonadaceae</taxon>
        <taxon>Roseihalotalea</taxon>
    </lineage>
</organism>
<dbReference type="Pfam" id="PF08240">
    <property type="entry name" value="ADH_N"/>
    <property type="match status" value="1"/>
</dbReference>
<evidence type="ECO:0000256" key="2">
    <source>
        <dbReference type="ARBA" id="ARBA00008072"/>
    </source>
</evidence>
<gene>
    <name evidence="7" type="ORF">K4G66_20145</name>
</gene>
<protein>
    <submittedName>
        <fullName evidence="7">Gfo/Idh/MocA family oxidoreductase</fullName>
    </submittedName>
</protein>
<dbReference type="InterPro" id="IPR055170">
    <property type="entry name" value="GFO_IDH_MocA-like_dom"/>
</dbReference>
<dbReference type="GO" id="GO:0016491">
    <property type="term" value="F:oxidoreductase activity"/>
    <property type="evidence" value="ECO:0007669"/>
    <property type="project" value="UniProtKB-KW"/>
</dbReference>
<dbReference type="PANTHER" id="PTHR43350">
    <property type="entry name" value="NAD-DEPENDENT ALCOHOL DEHYDROGENASE"/>
    <property type="match status" value="1"/>
</dbReference>
<dbReference type="Gene3D" id="3.30.360.10">
    <property type="entry name" value="Dihydrodipicolinate Reductase, domain 2"/>
    <property type="match status" value="1"/>
</dbReference>
<sequence>MKQVIQNLNKGLLKVEEVPVPVCKSGGVLVRTIASAVSVGTEKMKLKNADMNYLQMAKAKPEQAKQVINTVTQLGPMATYRKVMNKLDSMTPLGYSMAGEVVEVGKNVSELKVGDIVACAGAGYANHAEVNYVPKNLCVKVPEGVDLREASFATIASIAMQGFRQTESQIGENVAVIGLGLLGQILVQLITANGCRAFGFDIDPRKCELAIEQGAFFATVADKEDFEEEIMAMTNGYGCDSVIITTATQSNSPIVTAGKIARDKAKVVDIGITKMDLPWDLYYHKEIDFRFSRSYGPGRYDPSYEEGGNDYPIGYVRWTEQRNMESILQLLRDRKIDFSKIITHEFSFENADTAYNDIKEGKEDYLGVVFTYNSEVDLSFKTISTGEQITTGVKEVALGAIGAGNYASTMLFPYLKHNPSVSLIGLATATGINAKDKAEKNGFQYATTDYQSLLGDSKVNTVLIATRHNQHAHMVVSALQAGKNVYVEKPLAISREELDAISEAYQNSGAQLMVGYNRRFAPSIKYTKAQMNAQIPYSIYYQVNAGFIPKEDWYQAPEQGGRIIGEVGHFVDTVQYLLSAKPVTVFASATQTADMPEQDNTFVTIKFDNGSTAVIAYLADGDKNYPKEQMTITGYRTNIDFSNFKEVKIYSNGKNKSKKYISLDKGQSGEMKAFVDGMRAGKAPVSFESLKLTTLVTLAAIESLQTGKVITIE</sequence>
<dbReference type="SUPFAM" id="SSF50129">
    <property type="entry name" value="GroES-like"/>
    <property type="match status" value="1"/>
</dbReference>
<dbReference type="AlphaFoldDB" id="A0AA49JBK1"/>
<dbReference type="Gene3D" id="3.40.50.720">
    <property type="entry name" value="NAD(P)-binding Rossmann-like Domain"/>
    <property type="match status" value="2"/>
</dbReference>
<evidence type="ECO:0000313" key="7">
    <source>
        <dbReference type="EMBL" id="WKN34688.1"/>
    </source>
</evidence>